<dbReference type="Proteomes" id="UP000072618">
    <property type="component" value="Unassembled WGS sequence"/>
</dbReference>
<feature type="domain" description="Siphovirus-type tail component RIFT-related" evidence="1">
    <location>
        <begin position="27"/>
        <end position="118"/>
    </location>
</feature>
<evidence type="ECO:0000313" key="7">
    <source>
        <dbReference type="Proteomes" id="UP000073388"/>
    </source>
</evidence>
<evidence type="ECO:0000313" key="2">
    <source>
        <dbReference type="EMBL" id="CYU89787.1"/>
    </source>
</evidence>
<dbReference type="Pfam" id="PF05709">
    <property type="entry name" value="Sipho_tail"/>
    <property type="match status" value="1"/>
</dbReference>
<dbReference type="Proteomes" id="UP000072794">
    <property type="component" value="Unassembled WGS sequence"/>
</dbReference>
<proteinExistence type="predicted"/>
<evidence type="ECO:0000313" key="6">
    <source>
        <dbReference type="Proteomes" id="UP000072794"/>
    </source>
</evidence>
<accession>A0A0Z8GRB8</accession>
<name>A0A0Z8GRB8_STRSU</name>
<dbReference type="Proteomes" id="UP000073388">
    <property type="component" value="Unassembled WGS sequence"/>
</dbReference>
<evidence type="ECO:0000313" key="4">
    <source>
        <dbReference type="EMBL" id="CYW10828.1"/>
    </source>
</evidence>
<evidence type="ECO:0000313" key="5">
    <source>
        <dbReference type="Proteomes" id="UP000072618"/>
    </source>
</evidence>
<dbReference type="Gene3D" id="2.40.30.200">
    <property type="match status" value="1"/>
</dbReference>
<dbReference type="EMBL" id="FIGJ01000032">
    <property type="protein sequence ID" value="CYV03474.1"/>
    <property type="molecule type" value="Genomic_DNA"/>
</dbReference>
<dbReference type="AlphaFoldDB" id="A0A0Z8GRB8"/>
<evidence type="ECO:0000313" key="3">
    <source>
        <dbReference type="EMBL" id="CYV03474.1"/>
    </source>
</evidence>
<dbReference type="InterPro" id="IPR008841">
    <property type="entry name" value="Siphovirus-type_tail_N"/>
</dbReference>
<dbReference type="RefSeq" id="WP_029188014.1">
    <property type="nucleotide sequence ID" value="NZ_CEDY01000004.1"/>
</dbReference>
<sequence length="225" mass="25689">MLKTLLDGSFPDSLKCCLATRPVIPSPEMEYEDISIPGRDGSLTRELGYKNIPIECEYNMLEEVNIKSLVRTVKGFFVGKKTLRFSDDDVYYKIKKIQFSDIENEVAEYGRFTVRFECDPFQYALNSSVLLVNGQSFQNIGTYRSKPYLKVFGSGTLTVNGKSIILRDVGDYIELDSDLQNAYRGNVDMNRNMVGEFPEFVPGTNRVSWSGNITKVICEGRWRYI</sequence>
<gene>
    <name evidence="3" type="ORF">ERS132394_02076</name>
    <name evidence="2" type="ORF">ERS132414_01220</name>
    <name evidence="4" type="ORF">ERS132461_01310</name>
</gene>
<dbReference type="EMBL" id="FIIX01000026">
    <property type="protein sequence ID" value="CYW10828.1"/>
    <property type="molecule type" value="Genomic_DNA"/>
</dbReference>
<evidence type="ECO:0000259" key="1">
    <source>
        <dbReference type="Pfam" id="PF05709"/>
    </source>
</evidence>
<protein>
    <submittedName>
        <fullName evidence="3">Phage protein</fullName>
    </submittedName>
</protein>
<dbReference type="EMBL" id="FIHA01000022">
    <property type="protein sequence ID" value="CYU89787.1"/>
    <property type="molecule type" value="Genomic_DNA"/>
</dbReference>
<reference evidence="5 6" key="1">
    <citation type="submission" date="2016-02" db="EMBL/GenBank/DDBJ databases">
        <authorList>
            <consortium name="Pathogen Informatics"/>
        </authorList>
    </citation>
    <scope>NUCLEOTIDE SEQUENCE [LARGE SCALE GENOMIC DNA]</scope>
    <source>
        <strain evidence="3 5">LSS32</strain>
        <strain evidence="2 6">LSS52</strain>
        <strain evidence="4 7">LSS99</strain>
    </source>
</reference>
<organism evidence="3 5">
    <name type="scientific">Streptococcus suis</name>
    <dbReference type="NCBI Taxonomy" id="1307"/>
    <lineage>
        <taxon>Bacteria</taxon>
        <taxon>Bacillati</taxon>
        <taxon>Bacillota</taxon>
        <taxon>Bacilli</taxon>
        <taxon>Lactobacillales</taxon>
        <taxon>Streptococcaceae</taxon>
        <taxon>Streptococcus</taxon>
    </lineage>
</organism>